<dbReference type="GO" id="GO:0006383">
    <property type="term" value="P:transcription by RNA polymerase III"/>
    <property type="evidence" value="ECO:0007669"/>
    <property type="project" value="UniProtKB-UniRule"/>
</dbReference>
<proteinExistence type="inferred from homology"/>
<dbReference type="STRING" id="4829.A0A168TAM4"/>
<evidence type="ECO:0000256" key="1">
    <source>
        <dbReference type="ARBA" id="ARBA00004123"/>
    </source>
</evidence>
<feature type="compositionally biased region" description="Basic and acidic residues" evidence="5">
    <location>
        <begin position="115"/>
        <end position="132"/>
    </location>
</feature>
<dbReference type="OMA" id="KDLHAPF"/>
<evidence type="ECO:0000256" key="5">
    <source>
        <dbReference type="SAM" id="MobiDB-lite"/>
    </source>
</evidence>
<feature type="compositionally biased region" description="Acidic residues" evidence="5">
    <location>
        <begin position="174"/>
        <end position="191"/>
    </location>
</feature>
<evidence type="ECO:0000256" key="3">
    <source>
        <dbReference type="ARBA" id="ARBA00023242"/>
    </source>
</evidence>
<evidence type="ECO:0000256" key="4">
    <source>
        <dbReference type="PIRNR" id="PIRNR000777"/>
    </source>
</evidence>
<evidence type="ECO:0000256" key="2">
    <source>
        <dbReference type="ARBA" id="ARBA00008352"/>
    </source>
</evidence>
<name>A0A168TAM4_ABSGL</name>
<keyword evidence="7" id="KW-1185">Reference proteome</keyword>
<dbReference type="OrthoDB" id="5377312at2759"/>
<evidence type="ECO:0000313" key="6">
    <source>
        <dbReference type="EMBL" id="SAM09752.1"/>
    </source>
</evidence>
<dbReference type="PIRSF" id="PIRSF000777">
    <property type="entry name" value="RNA_polIII_C31"/>
    <property type="match status" value="1"/>
</dbReference>
<dbReference type="Proteomes" id="UP000078561">
    <property type="component" value="Unassembled WGS sequence"/>
</dbReference>
<organism evidence="6">
    <name type="scientific">Absidia glauca</name>
    <name type="common">Pin mould</name>
    <dbReference type="NCBI Taxonomy" id="4829"/>
    <lineage>
        <taxon>Eukaryota</taxon>
        <taxon>Fungi</taxon>
        <taxon>Fungi incertae sedis</taxon>
        <taxon>Mucoromycota</taxon>
        <taxon>Mucoromycotina</taxon>
        <taxon>Mucoromycetes</taxon>
        <taxon>Mucorales</taxon>
        <taxon>Cunninghamellaceae</taxon>
        <taxon>Absidia</taxon>
    </lineage>
</organism>
<protein>
    <recommendedName>
        <fullName evidence="4">DNA-directed RNA polymerase III subunit</fullName>
    </recommendedName>
</protein>
<comment type="similarity">
    <text evidence="2 4">Belongs to the eukaryotic RPC7 RNA polymerase subunit family.</text>
</comment>
<feature type="region of interest" description="Disordered" evidence="5">
    <location>
        <begin position="1"/>
        <end position="22"/>
    </location>
</feature>
<dbReference type="InterPro" id="IPR024661">
    <property type="entry name" value="RNA_pol_III_Rpc31"/>
</dbReference>
<dbReference type="AlphaFoldDB" id="A0A168TAM4"/>
<accession>A0A168TAM4</accession>
<comment type="subcellular location">
    <subcellularLocation>
        <location evidence="1 4">Nucleus</location>
    </subcellularLocation>
</comment>
<feature type="compositionally biased region" description="Acidic residues" evidence="5">
    <location>
        <begin position="148"/>
        <end position="166"/>
    </location>
</feature>
<gene>
    <name evidence="6" type="primary">ABSGL_15454.1 scaffold 16633</name>
</gene>
<comment type="function">
    <text evidence="4">DNA-dependent RNA polymerase catalyzes the transcription of DNA into RNA using the four ribonucleoside triphosphates as substrates. Specific peripheric component of RNA polymerase III which synthesizes small RNAs, such as 5S rRNA and tRNAs.</text>
</comment>
<dbReference type="InParanoid" id="A0A168TAM4"/>
<dbReference type="GO" id="GO:0005666">
    <property type="term" value="C:RNA polymerase III complex"/>
    <property type="evidence" value="ECO:0007669"/>
    <property type="project" value="UniProtKB-UniRule"/>
</dbReference>
<reference evidence="6" key="1">
    <citation type="submission" date="2016-04" db="EMBL/GenBank/DDBJ databases">
        <authorList>
            <person name="Evans L.H."/>
            <person name="Alamgir A."/>
            <person name="Owens N."/>
            <person name="Weber N.D."/>
            <person name="Virtaneva K."/>
            <person name="Barbian K."/>
            <person name="Babar A."/>
            <person name="Rosenke K."/>
        </authorList>
    </citation>
    <scope>NUCLEOTIDE SEQUENCE [LARGE SCALE GENOMIC DNA]</scope>
    <source>
        <strain evidence="6">CBS 101.48</strain>
    </source>
</reference>
<comment type="subunit">
    <text evidence="4">Component of the RNA polymerase III (Pol III) complex.</text>
</comment>
<feature type="region of interest" description="Disordered" evidence="5">
    <location>
        <begin position="83"/>
        <end position="191"/>
    </location>
</feature>
<sequence length="191" mass="21481">MSRGGFGGGRGGFGGGANRSGPQQLMSFDLIKDLGVNGLFNVQTDLFPKMDVPVPRKSSSNEQTQWRLRRDYLERIKQSAFHLTVPPPPKDLDMFPEELQSILDPSKAKKKRKNVARDDYGQIEALLDKANDDKDEDDEDGEKPGSDVELEEEEYEDEEELVDDNDYGQNYFDNGEDDGDGDDDGDGENYY</sequence>
<keyword evidence="3 4" id="KW-0539">Nucleus</keyword>
<dbReference type="EMBL" id="LT555169">
    <property type="protein sequence ID" value="SAM09752.1"/>
    <property type="molecule type" value="Genomic_DNA"/>
</dbReference>
<evidence type="ECO:0000313" key="7">
    <source>
        <dbReference type="Proteomes" id="UP000078561"/>
    </source>
</evidence>
<feature type="compositionally biased region" description="Gly residues" evidence="5">
    <location>
        <begin position="1"/>
        <end position="18"/>
    </location>
</feature>